<dbReference type="Proteomes" id="UP000092177">
    <property type="component" value="Chromosome 4"/>
</dbReference>
<dbReference type="KEGG" id="chig:CH63R_06868"/>
<dbReference type="Proteomes" id="UP000007174">
    <property type="component" value="Unassembled WGS sequence"/>
</dbReference>
<keyword evidence="6" id="KW-1185">Reference proteome</keyword>
<reference evidence="6" key="4">
    <citation type="journal article" date="2017" name="BMC Genomics">
        <title>Gapless genome assembly of Colletotrichum higginsianum reveals chromosome structure and association of transposable elements with secondary metabolite gene clusters.</title>
        <authorList>
            <person name="Dallery J.-F."/>
            <person name="Lapalu N."/>
            <person name="Zampounis A."/>
            <person name="Pigne S."/>
            <person name="Luyten I."/>
            <person name="Amselem J."/>
            <person name="Wittenberg A.H.J."/>
            <person name="Zhou S."/>
            <person name="de Queiroz M.V."/>
            <person name="Robin G.P."/>
            <person name="Auger A."/>
            <person name="Hainaut M."/>
            <person name="Henrissat B."/>
            <person name="Kim K.-T."/>
            <person name="Lee Y.-H."/>
            <person name="Lespinet O."/>
            <person name="Schwartz D.C."/>
            <person name="Thon M.R."/>
            <person name="O'Connell R.J."/>
        </authorList>
    </citation>
    <scope>NUCLEOTIDE SEQUENCE [LARGE SCALE GENOMIC DNA]</scope>
    <source>
        <strain evidence="6">IMI 349063</strain>
    </source>
</reference>
<evidence type="ECO:0000313" key="6">
    <source>
        <dbReference type="Proteomes" id="UP000092177"/>
    </source>
</evidence>
<gene>
    <name evidence="3" type="ORF">CH063_01504</name>
    <name evidence="4" type="ORF">CH63R_06868</name>
</gene>
<dbReference type="OrthoDB" id="1658288at2759"/>
<dbReference type="GO" id="GO:0003824">
    <property type="term" value="F:catalytic activity"/>
    <property type="evidence" value="ECO:0007669"/>
    <property type="project" value="InterPro"/>
</dbReference>
<dbReference type="SUPFAM" id="SSF53167">
    <property type="entry name" value="Purine and uridine phosphorylases"/>
    <property type="match status" value="1"/>
</dbReference>
<evidence type="ECO:0000313" key="5">
    <source>
        <dbReference type="Proteomes" id="UP000007174"/>
    </source>
</evidence>
<evidence type="ECO:0000313" key="4">
    <source>
        <dbReference type="EMBL" id="OBR11176.1"/>
    </source>
</evidence>
<dbReference type="EMBL" id="LTAN01000004">
    <property type="protein sequence ID" value="OBR11176.1"/>
    <property type="molecule type" value="Genomic_DNA"/>
</dbReference>
<evidence type="ECO:0000256" key="1">
    <source>
        <dbReference type="SAM" id="MobiDB-lite"/>
    </source>
</evidence>
<protein>
    <submittedName>
        <fullName evidence="3">Pfs domain-containing protein</fullName>
    </submittedName>
</protein>
<feature type="compositionally biased region" description="Polar residues" evidence="1">
    <location>
        <begin position="394"/>
        <end position="416"/>
    </location>
</feature>
<sequence length="806" mass="88779">MDYLLPEVDRQLELCEQFLVEPSPSADLQGTDGLATLEKQPAEFHGALKALNRQIHHLPRIDDLANCDTILEDASLLWKLPSFCKPTPYLIEPEGQISRAKAIQASRAARDPTKTSVDDIWTHRALESWICSKHSHVLLVQGQYLTIKRMHRFGLEITAFLQTNVPTVLLLQSYMNPTENKEYAELQPEQVVRQLAIQALQQVSTPTPISFLAKAVELFQRAKSLNDWLEVLRFASSQLTYIHVVLDLGILSHDPNAIARLSTALHDLVHDCQLQSPSTVLKTMLLTPRRIELSESDLVSLLSVGPVKRLPRPTSLASLKARFASTLRDRKLNPYSTSTLAKPYGNTFPPKEDNRHRRDIPAVLTGYHNELMFPRSSNSSKPIVHACQLGQKLGQKSQSSDVEHTGLSQAQTSNSNGDKRTPTDSVTDQSSLAEFGRCKLGSANPKELLTKAQSKVAPASEITSPAGGYNRNSITIAIVCALTLEADAVRALFDEHWDDQIVADLVAPGDTNSYSMGKIGRHHVVLVHMAGMGRSYSATAAAYCKASFPGIGVALLVGICGGVPTATAIGIPAIVLGDVIISEGVVSLDFGRQYPDVFLRKDGMMDVLGRPPPVIRANLAKLQTRHDRKSLNEKISKYLNALEDEFGDGILYPGTTEDKLFEGNYQHKHDASFGCLICNDKTKHNSVCENARTSTCDELNCDNTRLVPRERLSNVDTVQPIVHFGLVASGDQVMKSGEHRDQIAAREGVIAFEMEAAGAWEHFSCVIIKGVCDYADSHKHKKWQNYAAATAAACMKAFLDKWSFRA</sequence>
<reference evidence="5" key="2">
    <citation type="journal article" date="2012" name="Nat. Genet.">
        <title>Lifestyle transitions in plant pathogenic Colletotrichum fungi deciphered by genome and transcriptome analyses.</title>
        <authorList>
            <person name="O'Connell R.J."/>
            <person name="Thon M.R."/>
            <person name="Hacquard S."/>
            <person name="Amyotte S.G."/>
            <person name="Kleemann J."/>
            <person name="Torres M.F."/>
            <person name="Damm U."/>
            <person name="Buiate E.A."/>
            <person name="Epstein L."/>
            <person name="Alkan N."/>
            <person name="Altmueller J."/>
            <person name="Alvarado-Balderrama L."/>
            <person name="Bauser C.A."/>
            <person name="Becker C."/>
            <person name="Birren B.W."/>
            <person name="Chen Z."/>
            <person name="Choi J."/>
            <person name="Crouch J.A."/>
            <person name="Duvick J.P."/>
            <person name="Farman M.A."/>
            <person name="Gan P."/>
            <person name="Heiman D."/>
            <person name="Henrissat B."/>
            <person name="Howard R.J."/>
            <person name="Kabbage M."/>
            <person name="Koch C."/>
            <person name="Kracher B."/>
            <person name="Kubo Y."/>
            <person name="Law A.D."/>
            <person name="Lebrun M.-H."/>
            <person name="Lee Y.-H."/>
            <person name="Miyara I."/>
            <person name="Moore N."/>
            <person name="Neumann U."/>
            <person name="Nordstroem K."/>
            <person name="Panaccione D.G."/>
            <person name="Panstruga R."/>
            <person name="Place M."/>
            <person name="Proctor R.H."/>
            <person name="Prusky D."/>
            <person name="Rech G."/>
            <person name="Reinhardt R."/>
            <person name="Rollins J.A."/>
            <person name="Rounsley S."/>
            <person name="Schardl C.L."/>
            <person name="Schwartz D.C."/>
            <person name="Shenoy N."/>
            <person name="Shirasu K."/>
            <person name="Sikhakolli U.R."/>
            <person name="Stueber K."/>
            <person name="Sukno S.A."/>
            <person name="Sweigard J.A."/>
            <person name="Takano Y."/>
            <person name="Takahara H."/>
            <person name="Trail F."/>
            <person name="van der Does H.C."/>
            <person name="Voll L.M."/>
            <person name="Will I."/>
            <person name="Young S."/>
            <person name="Zeng Q."/>
            <person name="Zhang J."/>
            <person name="Zhou S."/>
            <person name="Dickman M.B."/>
            <person name="Schulze-Lefert P."/>
            <person name="Ver Loren van Themaat E."/>
            <person name="Ma L.-J."/>
            <person name="Vaillancourt L.J."/>
        </authorList>
    </citation>
    <scope>NUCLEOTIDE SEQUENCE [LARGE SCALE GENOMIC DNA]</scope>
    <source>
        <strain evidence="5">IMI 349063</strain>
    </source>
</reference>
<dbReference type="PANTHER" id="PTHR46082:SF6">
    <property type="entry name" value="AAA+ ATPASE DOMAIN-CONTAINING PROTEIN-RELATED"/>
    <property type="match status" value="1"/>
</dbReference>
<dbReference type="InterPro" id="IPR000845">
    <property type="entry name" value="Nucleoside_phosphorylase_d"/>
</dbReference>
<dbReference type="GO" id="GO:0009116">
    <property type="term" value="P:nucleoside metabolic process"/>
    <property type="evidence" value="ECO:0007669"/>
    <property type="project" value="InterPro"/>
</dbReference>
<dbReference type="EMBL" id="CACQ02002001">
    <property type="protein sequence ID" value="CCF36482.1"/>
    <property type="molecule type" value="Genomic_DNA"/>
</dbReference>
<evidence type="ECO:0000313" key="3">
    <source>
        <dbReference type="EMBL" id="CCF36482.1"/>
    </source>
</evidence>
<dbReference type="InterPro" id="IPR053137">
    <property type="entry name" value="NLR-like"/>
</dbReference>
<reference evidence="3" key="1">
    <citation type="submission" date="2011-12" db="EMBL/GenBank/DDBJ databases">
        <title>The genome sequence of Colletotrichum higginsianum IMI 34906.</title>
        <authorList>
            <person name="Ma L.-J."/>
            <person name="O'Connell R."/>
            <person name="van Themaat E.V.L."/>
            <person name="Stueber K."/>
            <person name="Young S.K."/>
            <person name="Zeng Q."/>
            <person name="Gargeya S."/>
            <person name="Fitzgerald M."/>
            <person name="Haas B."/>
            <person name="Abouelleil A."/>
            <person name="Alvarado L."/>
            <person name="Arachchi H.M."/>
            <person name="Berlin A."/>
            <person name="Chapman S.B."/>
            <person name="Gearin G."/>
            <person name="Goldberg J."/>
            <person name="Griggs A."/>
            <person name="Gujja S."/>
            <person name="Hansen M."/>
            <person name="Heiman D."/>
            <person name="Howarth C."/>
            <person name="Larimer J."/>
            <person name="Lui A."/>
            <person name="MacDonald P.J.P."/>
            <person name="McCowen C."/>
            <person name="Montmayeur A."/>
            <person name="Murphy C."/>
            <person name="Neiman D."/>
            <person name="Pearson M."/>
            <person name="Priest M."/>
            <person name="Roberts A."/>
            <person name="Saif S."/>
            <person name="Shea T."/>
            <person name="Sisk P."/>
            <person name="Stolte C."/>
            <person name="Sykes S."/>
            <person name="Wortman J."/>
            <person name="Nusbaum C."/>
            <person name="Birren B."/>
        </authorList>
    </citation>
    <scope>NUCLEOTIDE SEQUENCE [LARGE SCALE GENOMIC DNA]</scope>
    <source>
        <strain evidence="3">IMI 349063</strain>
    </source>
</reference>
<dbReference type="GeneID" id="28865950"/>
<dbReference type="Gene3D" id="3.40.50.1580">
    <property type="entry name" value="Nucleoside phosphorylase domain"/>
    <property type="match status" value="1"/>
</dbReference>
<dbReference type="STRING" id="759273.H1V8C9"/>
<accession>H1V8C9</accession>
<feature type="domain" description="Nucleoside phosphorylase" evidence="2">
    <location>
        <begin position="475"/>
        <end position="594"/>
    </location>
</feature>
<dbReference type="InterPro" id="IPR035994">
    <property type="entry name" value="Nucleoside_phosphorylase_sf"/>
</dbReference>
<dbReference type="eggNOG" id="KOG1840">
    <property type="taxonomic scope" value="Eukaryota"/>
</dbReference>
<proteinExistence type="predicted"/>
<dbReference type="HOGENOM" id="CLU_000288_34_22_1"/>
<reference evidence="4" key="3">
    <citation type="submission" date="2016-02" db="EMBL/GenBank/DDBJ databases">
        <title>Resequencing and annotation of the Colletotrichum higginsianum genome.</title>
        <authorList>
            <person name="O'Connell R."/>
            <person name="Zambounis A."/>
            <person name="Thon M."/>
            <person name="Dallery J.-F."/>
        </authorList>
    </citation>
    <scope>NUCLEOTIDE SEQUENCE [LARGE SCALE GENOMIC DNA]</scope>
    <source>
        <strain evidence="4">IMI 349063</strain>
    </source>
</reference>
<evidence type="ECO:0000259" key="2">
    <source>
        <dbReference type="Pfam" id="PF01048"/>
    </source>
</evidence>
<dbReference type="RefSeq" id="XP_018159693.1">
    <property type="nucleotide sequence ID" value="XM_018301843.1"/>
</dbReference>
<feature type="region of interest" description="Disordered" evidence="1">
    <location>
        <begin position="335"/>
        <end position="357"/>
    </location>
</feature>
<organism evidence="3 5">
    <name type="scientific">Colletotrichum higginsianum (strain IMI 349063)</name>
    <name type="common">Crucifer anthracnose fungus</name>
    <dbReference type="NCBI Taxonomy" id="759273"/>
    <lineage>
        <taxon>Eukaryota</taxon>
        <taxon>Fungi</taxon>
        <taxon>Dikarya</taxon>
        <taxon>Ascomycota</taxon>
        <taxon>Pezizomycotina</taxon>
        <taxon>Sordariomycetes</taxon>
        <taxon>Hypocreomycetidae</taxon>
        <taxon>Glomerellales</taxon>
        <taxon>Glomerellaceae</taxon>
        <taxon>Colletotrichum</taxon>
        <taxon>Colletotrichum destructivum species complex</taxon>
    </lineage>
</organism>
<dbReference type="PANTHER" id="PTHR46082">
    <property type="entry name" value="ATP/GTP-BINDING PROTEIN-RELATED"/>
    <property type="match status" value="1"/>
</dbReference>
<dbReference type="Pfam" id="PF01048">
    <property type="entry name" value="PNP_UDP_1"/>
    <property type="match status" value="1"/>
</dbReference>
<dbReference type="AlphaFoldDB" id="H1V8C9"/>
<name>H1V8C9_COLHI</name>
<dbReference type="VEuPathDB" id="FungiDB:CH63R_06868"/>
<feature type="region of interest" description="Disordered" evidence="1">
    <location>
        <begin position="392"/>
        <end position="430"/>
    </location>
</feature>